<protein>
    <recommendedName>
        <fullName evidence="2">RNase H type-1 domain-containing protein</fullName>
    </recommendedName>
</protein>
<comment type="caution">
    <text evidence="3">The sequence shown here is derived from an EMBL/GenBank/DDBJ whole genome shotgun (WGS) entry which is preliminary data.</text>
</comment>
<dbReference type="InterPro" id="IPR036397">
    <property type="entry name" value="RNaseH_sf"/>
</dbReference>
<dbReference type="Gene3D" id="3.30.420.10">
    <property type="entry name" value="Ribonuclease H-like superfamily/Ribonuclease H"/>
    <property type="match status" value="1"/>
</dbReference>
<dbReference type="Proteomes" id="UP000593572">
    <property type="component" value="Unassembled WGS sequence"/>
</dbReference>
<keyword evidence="1" id="KW-0732">Signal</keyword>
<gene>
    <name evidence="3" type="ORF">Golob_007418</name>
</gene>
<evidence type="ECO:0000256" key="1">
    <source>
        <dbReference type="SAM" id="SignalP"/>
    </source>
</evidence>
<name>A0A7J8MCA5_9ROSI</name>
<accession>A0A7J8MCA5</accession>
<organism evidence="3 4">
    <name type="scientific">Gossypium lobatum</name>
    <dbReference type="NCBI Taxonomy" id="34289"/>
    <lineage>
        <taxon>Eukaryota</taxon>
        <taxon>Viridiplantae</taxon>
        <taxon>Streptophyta</taxon>
        <taxon>Embryophyta</taxon>
        <taxon>Tracheophyta</taxon>
        <taxon>Spermatophyta</taxon>
        <taxon>Magnoliopsida</taxon>
        <taxon>eudicotyledons</taxon>
        <taxon>Gunneridae</taxon>
        <taxon>Pentapetalae</taxon>
        <taxon>rosids</taxon>
        <taxon>malvids</taxon>
        <taxon>Malvales</taxon>
        <taxon>Malvaceae</taxon>
        <taxon>Malvoideae</taxon>
        <taxon>Gossypium</taxon>
    </lineage>
</organism>
<evidence type="ECO:0000313" key="4">
    <source>
        <dbReference type="Proteomes" id="UP000593572"/>
    </source>
</evidence>
<dbReference type="GO" id="GO:0004523">
    <property type="term" value="F:RNA-DNA hybrid ribonuclease activity"/>
    <property type="evidence" value="ECO:0007669"/>
    <property type="project" value="InterPro"/>
</dbReference>
<dbReference type="InterPro" id="IPR002156">
    <property type="entry name" value="RNaseH_domain"/>
</dbReference>
<dbReference type="CDD" id="cd06222">
    <property type="entry name" value="RNase_H_like"/>
    <property type="match status" value="1"/>
</dbReference>
<feature type="chain" id="PRO_5029446845" description="RNase H type-1 domain-containing protein" evidence="1">
    <location>
        <begin position="19"/>
        <end position="203"/>
    </location>
</feature>
<feature type="domain" description="RNase H type-1" evidence="2">
    <location>
        <begin position="60"/>
        <end position="171"/>
    </location>
</feature>
<keyword evidence="4" id="KW-1185">Reference proteome</keyword>
<dbReference type="PANTHER" id="PTHR47074:SF61">
    <property type="entry name" value="RNASE H TYPE-1 DOMAIN-CONTAINING PROTEIN"/>
    <property type="match status" value="1"/>
</dbReference>
<dbReference type="GO" id="GO:0003676">
    <property type="term" value="F:nucleic acid binding"/>
    <property type="evidence" value="ECO:0007669"/>
    <property type="project" value="InterPro"/>
</dbReference>
<dbReference type="AlphaFoldDB" id="A0A7J8MCA5"/>
<sequence length="203" mass="23230">MGFLQWLTWVFVHSLASQRRIFCVAIWAIWRDRNNRLHNKGSKSGKEIGRFVNSYISELDVVAAIGVVARDKKGLVLLSCSEFHQRVSSAFGAETIVCRKALQIGVHMQWERVIIEGDSLSIIKKCKTKNPDKSLVSAYIHDIHQLLLYFKECKFEHIPRSTNSLAHILAIEAIKSNRGDYLIGRVPRVAEFQAENERVREPD</sequence>
<dbReference type="Pfam" id="PF13456">
    <property type="entry name" value="RVT_3"/>
    <property type="match status" value="1"/>
</dbReference>
<proteinExistence type="predicted"/>
<evidence type="ECO:0000259" key="2">
    <source>
        <dbReference type="Pfam" id="PF13456"/>
    </source>
</evidence>
<dbReference type="EMBL" id="JABEZX010000008">
    <property type="protein sequence ID" value="MBA0562367.1"/>
    <property type="molecule type" value="Genomic_DNA"/>
</dbReference>
<dbReference type="InterPro" id="IPR052929">
    <property type="entry name" value="RNase_H-like_EbsB-rel"/>
</dbReference>
<feature type="signal peptide" evidence="1">
    <location>
        <begin position="1"/>
        <end position="18"/>
    </location>
</feature>
<dbReference type="PANTHER" id="PTHR47074">
    <property type="entry name" value="BNAC02G40300D PROTEIN"/>
    <property type="match status" value="1"/>
</dbReference>
<dbReference type="InterPro" id="IPR044730">
    <property type="entry name" value="RNase_H-like_dom_plant"/>
</dbReference>
<reference evidence="3 4" key="1">
    <citation type="journal article" date="2019" name="Genome Biol. Evol.">
        <title>Insights into the evolution of the New World diploid cottons (Gossypium, subgenus Houzingenia) based on genome sequencing.</title>
        <authorList>
            <person name="Grover C.E."/>
            <person name="Arick M.A. 2nd"/>
            <person name="Thrash A."/>
            <person name="Conover J.L."/>
            <person name="Sanders W.S."/>
            <person name="Peterson D.G."/>
            <person name="Frelichowski J.E."/>
            <person name="Scheffler J.A."/>
            <person name="Scheffler B.E."/>
            <person name="Wendel J.F."/>
        </authorList>
    </citation>
    <scope>NUCLEOTIDE SEQUENCE [LARGE SCALE GENOMIC DNA]</scope>
    <source>
        <strain evidence="3">157</strain>
        <tissue evidence="3">Leaf</tissue>
    </source>
</reference>
<evidence type="ECO:0000313" key="3">
    <source>
        <dbReference type="EMBL" id="MBA0562367.1"/>
    </source>
</evidence>
<dbReference type="InterPro" id="IPR012337">
    <property type="entry name" value="RNaseH-like_sf"/>
</dbReference>
<dbReference type="SUPFAM" id="SSF53098">
    <property type="entry name" value="Ribonuclease H-like"/>
    <property type="match status" value="1"/>
</dbReference>